<dbReference type="EMBL" id="NWUJ01000001">
    <property type="protein sequence ID" value="PFH38563.1"/>
    <property type="molecule type" value="Genomic_DNA"/>
</dbReference>
<comment type="caution">
    <text evidence="2">The sequence shown here is derived from an EMBL/GenBank/DDBJ whole genome shotgun (WGS) entry which is preliminary data.</text>
</comment>
<feature type="region of interest" description="Disordered" evidence="1">
    <location>
        <begin position="34"/>
        <end position="61"/>
    </location>
</feature>
<reference evidence="2 3" key="1">
    <citation type="submission" date="2017-09" db="EMBL/GenBank/DDBJ databases">
        <title>Genome sequencing of Besnoitia besnoiti strain Bb-Ger1.</title>
        <authorList>
            <person name="Schares G."/>
            <person name="Venepally P."/>
            <person name="Lorenzi H.A."/>
        </authorList>
    </citation>
    <scope>NUCLEOTIDE SEQUENCE [LARGE SCALE GENOMIC DNA]</scope>
    <source>
        <strain evidence="2 3">Bb-Ger1</strain>
    </source>
</reference>
<feature type="compositionally biased region" description="Polar residues" evidence="1">
    <location>
        <begin position="196"/>
        <end position="211"/>
    </location>
</feature>
<feature type="compositionally biased region" description="Polar residues" evidence="1">
    <location>
        <begin position="171"/>
        <end position="185"/>
    </location>
</feature>
<feature type="region of interest" description="Disordered" evidence="1">
    <location>
        <begin position="155"/>
        <end position="229"/>
    </location>
</feature>
<name>A0A2A9MQK2_BESBE</name>
<accession>A0A2A9MQK2</accession>
<feature type="region of interest" description="Disordered" evidence="1">
    <location>
        <begin position="491"/>
        <end position="516"/>
    </location>
</feature>
<dbReference type="Proteomes" id="UP000224006">
    <property type="component" value="Chromosome I"/>
</dbReference>
<evidence type="ECO:0000256" key="1">
    <source>
        <dbReference type="SAM" id="MobiDB-lite"/>
    </source>
</evidence>
<dbReference type="VEuPathDB" id="ToxoDB:BESB_009050"/>
<dbReference type="KEGG" id="bbes:BESB_009050"/>
<organism evidence="2 3">
    <name type="scientific">Besnoitia besnoiti</name>
    <name type="common">Apicomplexan protozoan</name>
    <dbReference type="NCBI Taxonomy" id="94643"/>
    <lineage>
        <taxon>Eukaryota</taxon>
        <taxon>Sar</taxon>
        <taxon>Alveolata</taxon>
        <taxon>Apicomplexa</taxon>
        <taxon>Conoidasida</taxon>
        <taxon>Coccidia</taxon>
        <taxon>Eucoccidiorida</taxon>
        <taxon>Eimeriorina</taxon>
        <taxon>Sarcocystidae</taxon>
        <taxon>Besnoitia</taxon>
    </lineage>
</organism>
<evidence type="ECO:0000313" key="3">
    <source>
        <dbReference type="Proteomes" id="UP000224006"/>
    </source>
</evidence>
<keyword evidence="3" id="KW-1185">Reference proteome</keyword>
<proteinExistence type="predicted"/>
<dbReference type="GeneID" id="40305967"/>
<feature type="region of interest" description="Disordered" evidence="1">
    <location>
        <begin position="371"/>
        <end position="391"/>
    </location>
</feature>
<protein>
    <submittedName>
        <fullName evidence="2">Uncharacterized protein</fullName>
    </submittedName>
</protein>
<sequence>MALRTFVRASPAGGYPVSSRLCATRGLCAAVSHRRGGGRSCKTGASQPKDARTAQPLRPSEPLENKTRYVTNTFSCAAAEDESDFSSSLDSRSFYPRAWLGGPQTEPVRVIPTAAAPRAPSASVHSSVSASILSLVDNPSLTEAPDLSHTALPLRYPTPWRTHQPPHAAQHGTSAGEQPSPNDATSRVDAYEEIPTTDSGVSSQAMSTFPTAASDGPSGRPPSADTAGQGLAAASANALKGRGVYSASEDRTCAAGKQPEGRFASLAAEELSDEYREEEHFPVTAVSQTESLQVRRDGAPLYAELYAQRLAVTPLTSSEENAVLKAWTELFEEKALCAHLQKVWGIPLFFLRHPALQREALSYLKTELESLASRDPNSEPSAGDRRNDNEFTLDTGAAETAAREPETARPPLRRQQSFYFEHEDAIPGLHAANARRGGRPPMMIAAEDCLTDSCSGEDEPHSLRDRQLRFLLQQLRLVASGGVPALETTPRTTVAERCGTPNTQRPSDGHTLSDRPGVCGETYKLVRAKGRKKRTRFF</sequence>
<dbReference type="AlphaFoldDB" id="A0A2A9MQK2"/>
<gene>
    <name evidence="2" type="ORF">BESB_009050</name>
</gene>
<dbReference type="RefSeq" id="XP_029222572.1">
    <property type="nucleotide sequence ID" value="XM_029359659.1"/>
</dbReference>
<evidence type="ECO:0000313" key="2">
    <source>
        <dbReference type="EMBL" id="PFH38563.1"/>
    </source>
</evidence>